<reference evidence="3 4" key="1">
    <citation type="submission" date="2019-12" db="EMBL/GenBank/DDBJ databases">
        <title>Paenibacillus sp. nov., an endophytic bacterium isolated from the stem of Dendrobium.</title>
        <authorList>
            <person name="Zhao R."/>
        </authorList>
    </citation>
    <scope>NUCLEOTIDE SEQUENCE [LARGE SCALE GENOMIC DNA]</scope>
    <source>
        <strain evidence="3 4">HJL G12</strain>
    </source>
</reference>
<evidence type="ECO:0000313" key="3">
    <source>
        <dbReference type="EMBL" id="MWV47127.1"/>
    </source>
</evidence>
<keyword evidence="4" id="KW-1185">Reference proteome</keyword>
<evidence type="ECO:0000259" key="2">
    <source>
        <dbReference type="Pfam" id="PF22879"/>
    </source>
</evidence>
<dbReference type="Pfam" id="PF22879">
    <property type="entry name" value="AIPR_N"/>
    <property type="match status" value="1"/>
</dbReference>
<organism evidence="3 4">
    <name type="scientific">Paenibacillus dendrobii</name>
    <dbReference type="NCBI Taxonomy" id="2691084"/>
    <lineage>
        <taxon>Bacteria</taxon>
        <taxon>Bacillati</taxon>
        <taxon>Bacillota</taxon>
        <taxon>Bacilli</taxon>
        <taxon>Bacillales</taxon>
        <taxon>Paenibacillaceae</taxon>
        <taxon>Paenibacillus</taxon>
    </lineage>
</organism>
<accession>A0A7X3INC5</accession>
<protein>
    <submittedName>
        <fullName evidence="3">AIPR protein</fullName>
    </submittedName>
</protein>
<dbReference type="InterPro" id="IPR055101">
    <property type="entry name" value="AIPR_N"/>
</dbReference>
<dbReference type="EMBL" id="WUBI01000006">
    <property type="protein sequence ID" value="MWV47127.1"/>
    <property type="molecule type" value="Genomic_DNA"/>
</dbReference>
<gene>
    <name evidence="3" type="ORF">GRF59_26385</name>
</gene>
<dbReference type="RefSeq" id="WP_160500720.1">
    <property type="nucleotide sequence ID" value="NZ_WUBI01000006.1"/>
</dbReference>
<evidence type="ECO:0000259" key="1">
    <source>
        <dbReference type="Pfam" id="PF10592"/>
    </source>
</evidence>
<dbReference type="Proteomes" id="UP000460318">
    <property type="component" value="Unassembled WGS sequence"/>
</dbReference>
<dbReference type="AlphaFoldDB" id="A0A7X3INC5"/>
<comment type="caution">
    <text evidence="3">The sequence shown here is derived from an EMBL/GenBank/DDBJ whole genome shotgun (WGS) entry which is preliminary data.</text>
</comment>
<proteinExistence type="predicted"/>
<evidence type="ECO:0000313" key="4">
    <source>
        <dbReference type="Proteomes" id="UP000460318"/>
    </source>
</evidence>
<feature type="domain" description="Abortive infection phage resistance protein N-terminal" evidence="2">
    <location>
        <begin position="29"/>
        <end position="181"/>
    </location>
</feature>
<feature type="domain" description="Abortive phage infection protein C-terminal" evidence="1">
    <location>
        <begin position="241"/>
        <end position="565"/>
    </location>
</feature>
<sequence length="692" mass="79236">MDLQDFRKEFLEDVRSTSAVYGEGSSAAFIGIVSNYLVNAEVLPDFEASFYLGSGMRNRKLRIDGYALDEFDYTMNLIVADYLGDDAERTLTRSEAEQIFQWPLRFVEETFNNKLGGKIEISSSAADLVDILRTNKERIRKYRVLLFTDGLMSGRIESFPVKEFEGVSVEFQIWDVERLYKMFLAESGRESVEINFTQYTANGIPCLDAGNFGDKSYRSFLCVIPGSVVADIYDYFGSQLLEGNVRSFLSTKVAVNKKIRETILTSPKMFFAFNNGIAATAVDVVVVEKPEGKFITFVRDFQIINGGQTTASLSSARYKDKANLDGISVQMKLTEINAEPDETHNLMQKISKSSNSQNKVSDADFFSTHPFHIRMEQISRRLFAPATGGSQHDTRWFYERARGQYLQTQIRMTKAERNRFLTQNPKHQLITKTDLAKARNTWRELPHVVSKGAQSNFREFAEWIDDEWQLSEDYFNEKFFQESIALYILFKHVEKLVTHQSWYEHGYRANIVTYSIALLVHLLKTQCSTYVLDLQIIWNKQEVPSVLTSQLNKLAKAVLDSITDSSRAVANVTQWCKREACWNKVKSLNITLDTEIESVLIASGDEKTEVRRARKDQKIVSGIEAQTRVVNYGADYWKRMYSFILEKQIPYHTEADALKIACNMPAKLPNSIHSQKLLSLLERVIIEGWKNA</sequence>
<dbReference type="Pfam" id="PF10592">
    <property type="entry name" value="AIPR"/>
    <property type="match status" value="1"/>
</dbReference>
<name>A0A7X3INC5_9BACL</name>
<dbReference type="InterPro" id="IPR018891">
    <property type="entry name" value="AIPR_C"/>
</dbReference>